<keyword evidence="4" id="KW-0694">RNA-binding</keyword>
<evidence type="ECO:0000256" key="4">
    <source>
        <dbReference type="HAMAP-Rule" id="MF_00270"/>
    </source>
</evidence>
<dbReference type="Gene3D" id="4.10.640.10">
    <property type="entry name" value="Ribosomal protein S18"/>
    <property type="match status" value="1"/>
</dbReference>
<evidence type="ECO:0000313" key="6">
    <source>
        <dbReference type="Proteomes" id="UP000178812"/>
    </source>
</evidence>
<dbReference type="InterPro" id="IPR001648">
    <property type="entry name" value="Ribosomal_bS18"/>
</dbReference>
<dbReference type="GO" id="GO:0006412">
    <property type="term" value="P:translation"/>
    <property type="evidence" value="ECO:0007669"/>
    <property type="project" value="UniProtKB-UniRule"/>
</dbReference>
<evidence type="ECO:0000256" key="1">
    <source>
        <dbReference type="ARBA" id="ARBA00005589"/>
    </source>
</evidence>
<dbReference type="HAMAP" id="MF_00270">
    <property type="entry name" value="Ribosomal_bS18"/>
    <property type="match status" value="1"/>
</dbReference>
<dbReference type="SUPFAM" id="SSF46911">
    <property type="entry name" value="Ribosomal protein S18"/>
    <property type="match status" value="1"/>
</dbReference>
<accession>A0A1F7WSE4</accession>
<dbReference type="GO" id="GO:0070181">
    <property type="term" value="F:small ribosomal subunit rRNA binding"/>
    <property type="evidence" value="ECO:0007669"/>
    <property type="project" value="TreeGrafter"/>
</dbReference>
<comment type="subunit">
    <text evidence="4">Part of the 30S ribosomal subunit. Forms a tight heterodimer with protein bS6.</text>
</comment>
<gene>
    <name evidence="4" type="primary">rpsR</name>
    <name evidence="5" type="ORF">A2125_00215</name>
</gene>
<evidence type="ECO:0000256" key="2">
    <source>
        <dbReference type="ARBA" id="ARBA00022980"/>
    </source>
</evidence>
<keyword evidence="2 4" id="KW-0689">Ribosomal protein</keyword>
<comment type="function">
    <text evidence="4">Binds as a heterodimer with protein bS6 to the central domain of the 16S rRNA, where it helps stabilize the platform of the 30S subunit.</text>
</comment>
<dbReference type="Proteomes" id="UP000178812">
    <property type="component" value="Unassembled WGS sequence"/>
</dbReference>
<name>A0A1F7WSE4_9BACT</name>
<evidence type="ECO:0000313" key="5">
    <source>
        <dbReference type="EMBL" id="OGM05691.1"/>
    </source>
</evidence>
<dbReference type="PANTHER" id="PTHR13479">
    <property type="entry name" value="30S RIBOSOMAL PROTEIN S18"/>
    <property type="match status" value="1"/>
</dbReference>
<keyword evidence="3 4" id="KW-0687">Ribonucleoprotein</keyword>
<comment type="caution">
    <text evidence="5">The sequence shown here is derived from an EMBL/GenBank/DDBJ whole genome shotgun (WGS) entry which is preliminary data.</text>
</comment>
<comment type="similarity">
    <text evidence="1 4">Belongs to the bacterial ribosomal protein bS18 family.</text>
</comment>
<proteinExistence type="inferred from homology"/>
<dbReference type="InterPro" id="IPR036870">
    <property type="entry name" value="Ribosomal_bS18_sf"/>
</dbReference>
<reference evidence="5 6" key="1">
    <citation type="journal article" date="2016" name="Nat. Commun.">
        <title>Thousands of microbial genomes shed light on interconnected biogeochemical processes in an aquifer system.</title>
        <authorList>
            <person name="Anantharaman K."/>
            <person name="Brown C.T."/>
            <person name="Hug L.A."/>
            <person name="Sharon I."/>
            <person name="Castelle C.J."/>
            <person name="Probst A.J."/>
            <person name="Thomas B.C."/>
            <person name="Singh A."/>
            <person name="Wilkins M.J."/>
            <person name="Karaoz U."/>
            <person name="Brodie E.L."/>
            <person name="Williams K.H."/>
            <person name="Hubbard S.S."/>
            <person name="Banfield J.F."/>
        </authorList>
    </citation>
    <scope>NUCLEOTIDE SEQUENCE [LARGE SCALE GENOMIC DNA]</scope>
</reference>
<dbReference type="PANTHER" id="PTHR13479:SF40">
    <property type="entry name" value="SMALL RIBOSOMAL SUBUNIT PROTEIN BS18M"/>
    <property type="match status" value="1"/>
</dbReference>
<sequence>MRPRTRIKKRFVTPSECPFCKEGIEPDYKNHKKLLEFLTARSAVLAKKYSGVCSRHQRILGKEIKRARNLGLLPFLPSA</sequence>
<keyword evidence="4" id="KW-0699">rRNA-binding</keyword>
<protein>
    <recommendedName>
        <fullName evidence="4">Small ribosomal subunit protein bS18</fullName>
    </recommendedName>
</protein>
<dbReference type="GO" id="GO:0022627">
    <property type="term" value="C:cytosolic small ribosomal subunit"/>
    <property type="evidence" value="ECO:0007669"/>
    <property type="project" value="TreeGrafter"/>
</dbReference>
<evidence type="ECO:0000256" key="3">
    <source>
        <dbReference type="ARBA" id="ARBA00023274"/>
    </source>
</evidence>
<dbReference type="Pfam" id="PF01084">
    <property type="entry name" value="Ribosomal_S18"/>
    <property type="match status" value="1"/>
</dbReference>
<dbReference type="NCBIfam" id="TIGR00165">
    <property type="entry name" value="S18"/>
    <property type="match status" value="1"/>
</dbReference>
<dbReference type="AlphaFoldDB" id="A0A1F7WSE4"/>
<organism evidence="5 6">
    <name type="scientific">Candidatus Woesebacteria bacterium GWB1_43_5</name>
    <dbReference type="NCBI Taxonomy" id="1802474"/>
    <lineage>
        <taxon>Bacteria</taxon>
        <taxon>Candidatus Woeseibacteriota</taxon>
    </lineage>
</organism>
<dbReference type="GO" id="GO:0003735">
    <property type="term" value="F:structural constituent of ribosome"/>
    <property type="evidence" value="ECO:0007669"/>
    <property type="project" value="InterPro"/>
</dbReference>
<dbReference type="EMBL" id="MGFM01000028">
    <property type="protein sequence ID" value="OGM05691.1"/>
    <property type="molecule type" value="Genomic_DNA"/>
</dbReference>